<dbReference type="Proteomes" id="UP000652219">
    <property type="component" value="Unassembled WGS sequence"/>
</dbReference>
<sequence length="201" mass="21642">MSSWKGKAVATQEQYYAEYDESLAGMDGYYAGDLTNANAPSTLTGSETPTKTVLQSKSIRSEGEITLQGPIQVAGSVRSGGNVTLNGDFDVRDKVEAYGTVDINGNLVCDGKMKAYGNIHVAGYMSVGDKVKGFGKLKVTGTCEVKDLEIYGNTTINGFLKCKKMTLYGSLTLIGENSGYQVEGEEKIWGAIISREEDVDW</sequence>
<accession>A0A8H6JX55</accession>
<keyword evidence="3" id="KW-1185">Reference proteome</keyword>
<reference evidence="2 3" key="1">
    <citation type="journal article" date="2020" name="Phytopathology">
        <title>Genome Sequence Resources of Colletotrichum truncatum, C. plurivorum, C. musicola, and C. sojae: Four Species Pathogenic to Soybean (Glycine max).</title>
        <authorList>
            <person name="Rogerio F."/>
            <person name="Boufleur T.R."/>
            <person name="Ciampi-Guillardi M."/>
            <person name="Sukno S.A."/>
            <person name="Thon M.R."/>
            <person name="Massola Junior N.S."/>
            <person name="Baroncelli R."/>
        </authorList>
    </citation>
    <scope>NUCLEOTIDE SEQUENCE [LARGE SCALE GENOMIC DNA]</scope>
    <source>
        <strain evidence="2 3">LFN0009</strain>
    </source>
</reference>
<dbReference type="InterPro" id="IPR026588">
    <property type="entry name" value="Choice_anch_A"/>
</dbReference>
<name>A0A8H6JX55_9PEZI</name>
<evidence type="ECO:0000259" key="1">
    <source>
        <dbReference type="Pfam" id="PF20597"/>
    </source>
</evidence>
<dbReference type="Pfam" id="PF20597">
    <property type="entry name" value="pAdhesive_15"/>
    <property type="match status" value="1"/>
</dbReference>
<feature type="domain" description="Choice-of-anchor A" evidence="1">
    <location>
        <begin position="62"/>
        <end position="144"/>
    </location>
</feature>
<proteinExistence type="predicted"/>
<comment type="caution">
    <text evidence="2">The sequence shown here is derived from an EMBL/GenBank/DDBJ whole genome shotgun (WGS) entry which is preliminary data.</text>
</comment>
<evidence type="ECO:0000313" key="3">
    <source>
        <dbReference type="Proteomes" id="UP000652219"/>
    </source>
</evidence>
<protein>
    <recommendedName>
        <fullName evidence="1">Choice-of-anchor A domain-containing protein</fullName>
    </recommendedName>
</protein>
<gene>
    <name evidence="2" type="ORF">CSOJ01_00717</name>
</gene>
<organism evidence="2 3">
    <name type="scientific">Colletotrichum sojae</name>
    <dbReference type="NCBI Taxonomy" id="2175907"/>
    <lineage>
        <taxon>Eukaryota</taxon>
        <taxon>Fungi</taxon>
        <taxon>Dikarya</taxon>
        <taxon>Ascomycota</taxon>
        <taxon>Pezizomycotina</taxon>
        <taxon>Sordariomycetes</taxon>
        <taxon>Hypocreomycetidae</taxon>
        <taxon>Glomerellales</taxon>
        <taxon>Glomerellaceae</taxon>
        <taxon>Colletotrichum</taxon>
        <taxon>Colletotrichum orchidearum species complex</taxon>
    </lineage>
</organism>
<evidence type="ECO:0000313" key="2">
    <source>
        <dbReference type="EMBL" id="KAF6820461.1"/>
    </source>
</evidence>
<dbReference type="AlphaFoldDB" id="A0A8H6JX55"/>
<dbReference type="EMBL" id="WIGN01000005">
    <property type="protein sequence ID" value="KAF6820461.1"/>
    <property type="molecule type" value="Genomic_DNA"/>
</dbReference>